<feature type="domain" description="Centromere protein J C-terminal" evidence="3">
    <location>
        <begin position="792"/>
        <end position="822"/>
    </location>
</feature>
<proteinExistence type="inferred from homology"/>
<dbReference type="GO" id="GO:0061511">
    <property type="term" value="P:centriole elongation"/>
    <property type="evidence" value="ECO:0007669"/>
    <property type="project" value="TreeGrafter"/>
</dbReference>
<evidence type="ECO:0000256" key="2">
    <source>
        <dbReference type="SAM" id="Coils"/>
    </source>
</evidence>
<dbReference type="PANTHER" id="PTHR10331:SF6">
    <property type="entry name" value="SPINDLE ASSEMBLY ABNORMAL 4"/>
    <property type="match status" value="1"/>
</dbReference>
<feature type="coiled-coil region" evidence="2">
    <location>
        <begin position="381"/>
        <end position="425"/>
    </location>
</feature>
<organism evidence="6">
    <name type="scientific">Hydatigena taeniaeformis</name>
    <name type="common">Feline tapeworm</name>
    <name type="synonym">Taenia taeniaeformis</name>
    <dbReference type="NCBI Taxonomy" id="6205"/>
    <lineage>
        <taxon>Eukaryota</taxon>
        <taxon>Metazoa</taxon>
        <taxon>Spiralia</taxon>
        <taxon>Lophotrochozoa</taxon>
        <taxon>Platyhelminthes</taxon>
        <taxon>Cestoda</taxon>
        <taxon>Eucestoda</taxon>
        <taxon>Cyclophyllidea</taxon>
        <taxon>Taeniidae</taxon>
        <taxon>Hydatigera</taxon>
    </lineage>
</organism>
<reference evidence="6" key="1">
    <citation type="submission" date="2016-04" db="UniProtKB">
        <authorList>
            <consortium name="WormBaseParasite"/>
        </authorList>
    </citation>
    <scope>IDENTIFICATION</scope>
</reference>
<evidence type="ECO:0000313" key="6">
    <source>
        <dbReference type="WBParaSite" id="TTAC_0000055801-mRNA-1"/>
    </source>
</evidence>
<dbReference type="EMBL" id="UYWX01000055">
    <property type="protein sequence ID" value="VDM16645.1"/>
    <property type="molecule type" value="Genomic_DNA"/>
</dbReference>
<gene>
    <name evidence="4" type="ORF">TTAC_LOCUS559</name>
</gene>
<dbReference type="GO" id="GO:0060271">
    <property type="term" value="P:cilium assembly"/>
    <property type="evidence" value="ECO:0007669"/>
    <property type="project" value="TreeGrafter"/>
</dbReference>
<evidence type="ECO:0000313" key="5">
    <source>
        <dbReference type="Proteomes" id="UP000274429"/>
    </source>
</evidence>
<dbReference type="Pfam" id="PF07202">
    <property type="entry name" value="Tcp10_C"/>
    <property type="match status" value="2"/>
</dbReference>
<dbReference type="WBParaSite" id="TTAC_0000055801-mRNA-1">
    <property type="protein sequence ID" value="TTAC_0000055801-mRNA-1"/>
    <property type="gene ID" value="TTAC_0000055801"/>
</dbReference>
<dbReference type="Gene3D" id="2.60.450.20">
    <property type="match status" value="1"/>
</dbReference>
<dbReference type="PANTHER" id="PTHR10331">
    <property type="entry name" value="T COMPLEX PROTEIN 10"/>
    <property type="match status" value="1"/>
</dbReference>
<dbReference type="InterPro" id="IPR009852">
    <property type="entry name" value="CENPJ_C_dom"/>
</dbReference>
<dbReference type="GO" id="GO:0005813">
    <property type="term" value="C:centrosome"/>
    <property type="evidence" value="ECO:0007669"/>
    <property type="project" value="TreeGrafter"/>
</dbReference>
<evidence type="ECO:0000256" key="1">
    <source>
        <dbReference type="ARBA" id="ARBA00005627"/>
    </source>
</evidence>
<evidence type="ECO:0000313" key="4">
    <source>
        <dbReference type="EMBL" id="VDM16645.1"/>
    </source>
</evidence>
<dbReference type="InterPro" id="IPR026581">
    <property type="entry name" value="TCP10L/CENPJ"/>
</dbReference>
<dbReference type="STRING" id="6205.A0A158RDG1"/>
<protein>
    <submittedName>
        <fullName evidence="6">Tcp10_C domain-containing protein</fullName>
    </submittedName>
</protein>
<feature type="coiled-coil region" evidence="2">
    <location>
        <begin position="492"/>
        <end position="519"/>
    </location>
</feature>
<evidence type="ECO:0000259" key="3">
    <source>
        <dbReference type="Pfam" id="PF07202"/>
    </source>
</evidence>
<dbReference type="Proteomes" id="UP000274429">
    <property type="component" value="Unassembled WGS sequence"/>
</dbReference>
<comment type="similarity">
    <text evidence="1">Belongs to the TCP10 family.</text>
</comment>
<reference evidence="4 5" key="2">
    <citation type="submission" date="2018-11" db="EMBL/GenBank/DDBJ databases">
        <authorList>
            <consortium name="Pathogen Informatics"/>
        </authorList>
    </citation>
    <scope>NUCLEOTIDE SEQUENCE [LARGE SCALE GENOMIC DNA]</scope>
</reference>
<dbReference type="GO" id="GO:0015631">
    <property type="term" value="F:tubulin binding"/>
    <property type="evidence" value="ECO:0007669"/>
    <property type="project" value="TreeGrafter"/>
</dbReference>
<keyword evidence="2" id="KW-0175">Coiled coil</keyword>
<dbReference type="AlphaFoldDB" id="A0A158RDG1"/>
<feature type="domain" description="Centromere protein J C-terminal" evidence="3">
    <location>
        <begin position="760"/>
        <end position="788"/>
    </location>
</feature>
<keyword evidence="5" id="KW-1185">Reference proteome</keyword>
<name>A0A158RDG1_HYDTA</name>
<dbReference type="GO" id="GO:0005814">
    <property type="term" value="C:centriole"/>
    <property type="evidence" value="ECO:0007669"/>
    <property type="project" value="TreeGrafter"/>
</dbReference>
<sequence length="854" mass="95067">MTACLGECPKGSKSCSGVHLDYFPEDTLNTFVVEKRLPSKMKLNQADATDTNDKCIKAAKLLKYYQNTQDVCTRVSLGSDKSSEQIKRPFLRKNQGRAAWCCRLRPVGATVNPGPVLLPPHVSATIQTHNATNSETVEEIRDYKNSGECYAALSDCDDKVNRQTRFRNDTGEGSSVNKGDQVHSAVYDRELAEFELLERLTEKQQCGCNSNELEDSHYRKQSKRISDTMVPIGRCVSLPATDEEDALMAAQNSIHGDNSGEAICRFTPNFHISNLDSKCLKDPCYESCQSLAQNLAADVCPTKKSNSLDSCDYTQRKDETITEASKKSNPSRRHLPSSACFNTRSECHRPKLGDGNASNVSLNLSSDVCDRSSPSTIQLWIARLEAEINRFNSENAALVKLKMEREEALSALKKERKEFEEYRTTTMKDFETFRQEEIIKLKKERKVLSDYQRSLRNVPSKRDREEIDRLKQQICEEKAESAQRELRLQHQLSRQRMRIKELTADKAELMERIKRLEQAQLILRSSIFGERANQALKTSNELNKYNQNRLDSVSQVVNINSRDEILENMLDGETQRTRAASAGANSGNSASMPLDLLLSRSTSALSGGGATEFPKPLFTCIPPCTSAAISTHSKQQRAQTYMVVSESAKGEDDIAKLAAILLHGCLAAEFCGLIPSKCLKFSTQCRPLLAVSSRNCETVIGKTHRPDVSLERVQFDGSATRTYVGKTEKGVVFLSNSDGGQKMEGESIVITSHPVAVEGSNLPDGMYVQVFANGDKIISLPNGQRELHCSKFKRRIYPDGTVKTVFKDGKQETRYASGRIRIKDSEGNLLVDTRIAPVSQSAVADLAPLLVPPH</sequence>
<dbReference type="OrthoDB" id="10252174at2759"/>
<accession>A0A158RDG1</accession>
<dbReference type="InterPro" id="IPR047002">
    <property type="entry name" value="Tcp10_C_sf"/>
</dbReference>